<dbReference type="SUPFAM" id="SSF46689">
    <property type="entry name" value="Homeodomain-like"/>
    <property type="match status" value="1"/>
</dbReference>
<dbReference type="GO" id="GO:0006355">
    <property type="term" value="P:regulation of DNA-templated transcription"/>
    <property type="evidence" value="ECO:0007669"/>
    <property type="project" value="UniProtKB-ARBA"/>
</dbReference>
<dbReference type="InterPro" id="IPR001647">
    <property type="entry name" value="HTH_TetR"/>
</dbReference>
<dbReference type="Pfam" id="PF21313">
    <property type="entry name" value="EthR_C"/>
    <property type="match status" value="1"/>
</dbReference>
<dbReference type="PROSITE" id="PS50977">
    <property type="entry name" value="HTH_TETR_2"/>
    <property type="match status" value="1"/>
</dbReference>
<dbReference type="AlphaFoldDB" id="A0ABC8AYC4"/>
<dbReference type="Pfam" id="PF00440">
    <property type="entry name" value="TetR_N"/>
    <property type="match status" value="1"/>
</dbReference>
<reference evidence="5 6" key="1">
    <citation type="submission" date="2016-10" db="EMBL/GenBank/DDBJ databases">
        <title>Genome sequence of Nocardia seriolae strain EM150506, isolated from Anguila japonica.</title>
        <authorList>
            <person name="Han H.-J."/>
        </authorList>
    </citation>
    <scope>NUCLEOTIDE SEQUENCE [LARGE SCALE GENOMIC DNA]</scope>
    <source>
        <strain evidence="5 6">EM150506</strain>
    </source>
</reference>
<dbReference type="PANTHER" id="PTHR30055">
    <property type="entry name" value="HTH-TYPE TRANSCRIPTIONAL REGULATOR RUTR"/>
    <property type="match status" value="1"/>
</dbReference>
<feature type="domain" description="HTH tetR-type" evidence="4">
    <location>
        <begin position="32"/>
        <end position="92"/>
    </location>
</feature>
<sequence>MAQKQRSRATIEGQSEPTTKGLRRRGTMSKGDQREAQILDATRQLLTKKPMANLTVDDITNATGISRTSFYFYFPSKQAVLARLMEDVSDRYAQTHVWLPSTGPQRELLRAQIAGAAEVWHDNSAILVCSLEGYDSGYPPLVEFIATSATRFTNALAAKIERDRAAGLAPEGIAPATLAALVALMRDGRLSQLAAATPDEVATGLDDLTEAILRLIYGRLD</sequence>
<dbReference type="KEGG" id="nsr:NS506_05270"/>
<feature type="DNA-binding region" description="H-T-H motif" evidence="2">
    <location>
        <begin position="55"/>
        <end position="74"/>
    </location>
</feature>
<name>A0ABC8AYC4_9NOCA</name>
<dbReference type="EMBL" id="CP017839">
    <property type="protein sequence ID" value="APA99316.1"/>
    <property type="molecule type" value="Genomic_DNA"/>
</dbReference>
<dbReference type="SUPFAM" id="SSF48498">
    <property type="entry name" value="Tetracyclin repressor-like, C-terminal domain"/>
    <property type="match status" value="1"/>
</dbReference>
<evidence type="ECO:0000259" key="4">
    <source>
        <dbReference type="PROSITE" id="PS50977"/>
    </source>
</evidence>
<dbReference type="GO" id="GO:0003677">
    <property type="term" value="F:DNA binding"/>
    <property type="evidence" value="ECO:0007669"/>
    <property type="project" value="UniProtKB-UniRule"/>
</dbReference>
<keyword evidence="1 2" id="KW-0238">DNA-binding</keyword>
<protein>
    <submittedName>
        <fullName evidence="5">HTH-type transcriptional regulator EthR</fullName>
    </submittedName>
</protein>
<dbReference type="InterPro" id="IPR049397">
    <property type="entry name" value="EthR_C"/>
</dbReference>
<dbReference type="Gene3D" id="1.10.357.10">
    <property type="entry name" value="Tetracycline Repressor, domain 2"/>
    <property type="match status" value="1"/>
</dbReference>
<proteinExistence type="predicted"/>
<dbReference type="InterPro" id="IPR036271">
    <property type="entry name" value="Tet_transcr_reg_TetR-rel_C_sf"/>
</dbReference>
<dbReference type="InterPro" id="IPR009057">
    <property type="entry name" value="Homeodomain-like_sf"/>
</dbReference>
<evidence type="ECO:0000313" key="6">
    <source>
        <dbReference type="Proteomes" id="UP000180166"/>
    </source>
</evidence>
<organism evidence="5 6">
    <name type="scientific">Nocardia seriolae</name>
    <dbReference type="NCBI Taxonomy" id="37332"/>
    <lineage>
        <taxon>Bacteria</taxon>
        <taxon>Bacillati</taxon>
        <taxon>Actinomycetota</taxon>
        <taxon>Actinomycetes</taxon>
        <taxon>Mycobacteriales</taxon>
        <taxon>Nocardiaceae</taxon>
        <taxon>Nocardia</taxon>
    </lineage>
</organism>
<evidence type="ECO:0000256" key="3">
    <source>
        <dbReference type="SAM" id="MobiDB-lite"/>
    </source>
</evidence>
<evidence type="ECO:0000256" key="2">
    <source>
        <dbReference type="PROSITE-ProRule" id="PRU00335"/>
    </source>
</evidence>
<feature type="region of interest" description="Disordered" evidence="3">
    <location>
        <begin position="1"/>
        <end position="34"/>
    </location>
</feature>
<dbReference type="Gene3D" id="1.10.10.60">
    <property type="entry name" value="Homeodomain-like"/>
    <property type="match status" value="1"/>
</dbReference>
<dbReference type="PRINTS" id="PR00455">
    <property type="entry name" value="HTHTETR"/>
</dbReference>
<gene>
    <name evidence="5" type="ORF">NS506_05270</name>
</gene>
<dbReference type="RefSeq" id="WP_083414960.1">
    <property type="nucleotide sequence ID" value="NZ_CP017839.1"/>
</dbReference>
<evidence type="ECO:0000256" key="1">
    <source>
        <dbReference type="ARBA" id="ARBA00023125"/>
    </source>
</evidence>
<dbReference type="PANTHER" id="PTHR30055:SF184">
    <property type="entry name" value="HTH-TYPE TRANSCRIPTIONAL REGULATOR ETHR"/>
    <property type="match status" value="1"/>
</dbReference>
<dbReference type="Proteomes" id="UP000180166">
    <property type="component" value="Chromosome"/>
</dbReference>
<accession>A0ABC8AYC4</accession>
<evidence type="ECO:0000313" key="5">
    <source>
        <dbReference type="EMBL" id="APA99316.1"/>
    </source>
</evidence>
<dbReference type="InterPro" id="IPR050109">
    <property type="entry name" value="HTH-type_TetR-like_transc_reg"/>
</dbReference>